<dbReference type="InterPro" id="IPR050596">
    <property type="entry name" value="AspAT/PAT-like"/>
</dbReference>
<sequence length="397" mass="45769">MKLSNRILKMQYSPIRKLQHYVDSAERRGITLHKLNIGQPDIETPKEFFEAIKRFNEKTLAYSNSQGNSKLIQEFINYYKSLNISFEENEIVITNGGSEAIQYIITTICDNGENILIPEPFYTNYNSFCEMSNVEVIPFLTKVEEAFKLPKKEEITKHINSKTKAIMIANPGNPTGRVYTLEELKILEEIVEEYDLFLIVDEVYREFVYDNIEFISCMKLQKIHNRIILIDSISKRYSACGARIGLVASKNLDVMNNILKLCQARLCSPTLEQISAIALLKTPKCYLEKVHDEYEERRNILYNGLKSIPNLTLYRPQGAFYIIVRLPIKDADDFAIWLLESFSYNNESIVVAPAAGFYATEGLGRNEIRISYCVNKETLKKATKILMLALNEYLETH</sequence>
<comment type="similarity">
    <text evidence="2">Belongs to the class-I pyridoxal-phosphate-dependent aminotransferase family.</text>
</comment>
<dbReference type="PANTHER" id="PTHR46383:SF1">
    <property type="entry name" value="ASPARTATE AMINOTRANSFERASE"/>
    <property type="match status" value="1"/>
</dbReference>
<protein>
    <submittedName>
        <fullName evidence="7">Aspartate aminotransferase</fullName>
    </submittedName>
</protein>
<dbReference type="GO" id="GO:0008483">
    <property type="term" value="F:transaminase activity"/>
    <property type="evidence" value="ECO:0007669"/>
    <property type="project" value="UniProtKB-KW"/>
</dbReference>
<comment type="cofactor">
    <cofactor evidence="1">
        <name>pyridoxal 5'-phosphate</name>
        <dbReference type="ChEBI" id="CHEBI:597326"/>
    </cofactor>
</comment>
<dbReference type="PANTHER" id="PTHR46383">
    <property type="entry name" value="ASPARTATE AMINOTRANSFERASE"/>
    <property type="match status" value="1"/>
</dbReference>
<keyword evidence="5" id="KW-0663">Pyridoxal phosphate</keyword>
<feature type="domain" description="Aminotransferase class I/classII large" evidence="6">
    <location>
        <begin position="34"/>
        <end position="384"/>
    </location>
</feature>
<dbReference type="EMBL" id="FQZB01000005">
    <property type="protein sequence ID" value="SHI97959.1"/>
    <property type="molecule type" value="Genomic_DNA"/>
</dbReference>
<dbReference type="InterPro" id="IPR015424">
    <property type="entry name" value="PyrdxlP-dep_Trfase"/>
</dbReference>
<dbReference type="NCBIfam" id="NF005744">
    <property type="entry name" value="PRK07568.1"/>
    <property type="match status" value="1"/>
</dbReference>
<evidence type="ECO:0000256" key="5">
    <source>
        <dbReference type="ARBA" id="ARBA00022898"/>
    </source>
</evidence>
<evidence type="ECO:0000313" key="7">
    <source>
        <dbReference type="EMBL" id="SHI97959.1"/>
    </source>
</evidence>
<dbReference type="RefSeq" id="WP_072985716.1">
    <property type="nucleotide sequence ID" value="NZ_FQZB01000005.1"/>
</dbReference>
<evidence type="ECO:0000313" key="8">
    <source>
        <dbReference type="Proteomes" id="UP000184310"/>
    </source>
</evidence>
<dbReference type="SUPFAM" id="SSF53383">
    <property type="entry name" value="PLP-dependent transferases"/>
    <property type="match status" value="1"/>
</dbReference>
<dbReference type="GO" id="GO:0006520">
    <property type="term" value="P:amino acid metabolic process"/>
    <property type="evidence" value="ECO:0007669"/>
    <property type="project" value="InterPro"/>
</dbReference>
<dbReference type="OrthoDB" id="9802328at2"/>
<evidence type="ECO:0000256" key="2">
    <source>
        <dbReference type="ARBA" id="ARBA00007441"/>
    </source>
</evidence>
<organism evidence="7 8">
    <name type="scientific">Clostridium cavendishii DSM 21758</name>
    <dbReference type="NCBI Taxonomy" id="1121302"/>
    <lineage>
        <taxon>Bacteria</taxon>
        <taxon>Bacillati</taxon>
        <taxon>Bacillota</taxon>
        <taxon>Clostridia</taxon>
        <taxon>Eubacteriales</taxon>
        <taxon>Clostridiaceae</taxon>
        <taxon>Clostridium</taxon>
    </lineage>
</organism>
<dbReference type="CDD" id="cd00609">
    <property type="entry name" value="AAT_like"/>
    <property type="match status" value="1"/>
</dbReference>
<evidence type="ECO:0000256" key="1">
    <source>
        <dbReference type="ARBA" id="ARBA00001933"/>
    </source>
</evidence>
<dbReference type="InterPro" id="IPR015422">
    <property type="entry name" value="PyrdxlP-dep_Trfase_small"/>
</dbReference>
<dbReference type="Gene3D" id="3.90.1150.10">
    <property type="entry name" value="Aspartate Aminotransferase, domain 1"/>
    <property type="match status" value="1"/>
</dbReference>
<proteinExistence type="inferred from homology"/>
<dbReference type="Proteomes" id="UP000184310">
    <property type="component" value="Unassembled WGS sequence"/>
</dbReference>
<keyword evidence="8" id="KW-1185">Reference proteome</keyword>
<keyword evidence="4 7" id="KW-0808">Transferase</keyword>
<dbReference type="Pfam" id="PF00155">
    <property type="entry name" value="Aminotran_1_2"/>
    <property type="match status" value="1"/>
</dbReference>
<dbReference type="GO" id="GO:0030170">
    <property type="term" value="F:pyridoxal phosphate binding"/>
    <property type="evidence" value="ECO:0007669"/>
    <property type="project" value="InterPro"/>
</dbReference>
<dbReference type="PRINTS" id="PR00753">
    <property type="entry name" value="ACCSYNTHASE"/>
</dbReference>
<name>A0A1M6FK08_9CLOT</name>
<dbReference type="InterPro" id="IPR004839">
    <property type="entry name" value="Aminotransferase_I/II_large"/>
</dbReference>
<dbReference type="STRING" id="1121302.SAMN02745163_01158"/>
<evidence type="ECO:0000256" key="3">
    <source>
        <dbReference type="ARBA" id="ARBA00022576"/>
    </source>
</evidence>
<keyword evidence="3 7" id="KW-0032">Aminotransferase</keyword>
<dbReference type="InterPro" id="IPR015421">
    <property type="entry name" value="PyrdxlP-dep_Trfase_major"/>
</dbReference>
<reference evidence="7 8" key="1">
    <citation type="submission" date="2016-11" db="EMBL/GenBank/DDBJ databases">
        <authorList>
            <person name="Jaros S."/>
            <person name="Januszkiewicz K."/>
            <person name="Wedrychowicz H."/>
        </authorList>
    </citation>
    <scope>NUCLEOTIDE SEQUENCE [LARGE SCALE GENOMIC DNA]</scope>
    <source>
        <strain evidence="7 8">DSM 21758</strain>
    </source>
</reference>
<accession>A0A1M6FK08</accession>
<gene>
    <name evidence="7" type="ORF">SAMN02745163_01158</name>
</gene>
<evidence type="ECO:0000259" key="6">
    <source>
        <dbReference type="Pfam" id="PF00155"/>
    </source>
</evidence>
<dbReference type="Gene3D" id="3.40.640.10">
    <property type="entry name" value="Type I PLP-dependent aspartate aminotransferase-like (Major domain)"/>
    <property type="match status" value="1"/>
</dbReference>
<evidence type="ECO:0000256" key="4">
    <source>
        <dbReference type="ARBA" id="ARBA00022679"/>
    </source>
</evidence>
<dbReference type="AlphaFoldDB" id="A0A1M6FK08"/>